<keyword evidence="4 5" id="KW-0472">Membrane</keyword>
<organism evidence="7">
    <name type="scientific">Erysipelothrix tonsillarum</name>
    <dbReference type="NCBI Taxonomy" id="38402"/>
    <lineage>
        <taxon>Bacteria</taxon>
        <taxon>Bacillati</taxon>
        <taxon>Bacillota</taxon>
        <taxon>Erysipelotrichia</taxon>
        <taxon>Erysipelotrichales</taxon>
        <taxon>Erysipelotrichaceae</taxon>
        <taxon>Erysipelothrix</taxon>
    </lineage>
</organism>
<dbReference type="EMBL" id="LC528615">
    <property type="protein sequence ID" value="BCB22810.1"/>
    <property type="molecule type" value="Genomic_DNA"/>
</dbReference>
<proteinExistence type="predicted"/>
<dbReference type="PANTHER" id="PTHR37422">
    <property type="entry name" value="TEICHURONIC ACID BIOSYNTHESIS PROTEIN TUAE"/>
    <property type="match status" value="1"/>
</dbReference>
<keyword evidence="2 5" id="KW-0812">Transmembrane</keyword>
<feature type="transmembrane region" description="Helical" evidence="5">
    <location>
        <begin position="91"/>
        <end position="111"/>
    </location>
</feature>
<comment type="subcellular location">
    <subcellularLocation>
        <location evidence="1">Membrane</location>
        <topology evidence="1">Multi-pass membrane protein</topology>
    </subcellularLocation>
</comment>
<keyword evidence="7" id="KW-0808">Transferase</keyword>
<evidence type="ECO:0000259" key="6">
    <source>
        <dbReference type="Pfam" id="PF04932"/>
    </source>
</evidence>
<feature type="transmembrane region" description="Helical" evidence="5">
    <location>
        <begin position="371"/>
        <end position="401"/>
    </location>
</feature>
<feature type="transmembrane region" description="Helical" evidence="5">
    <location>
        <begin position="30"/>
        <end position="48"/>
    </location>
</feature>
<feature type="domain" description="O-antigen ligase-related" evidence="6">
    <location>
        <begin position="205"/>
        <end position="340"/>
    </location>
</feature>
<name>A0A6S6I6M4_9FIRM</name>
<evidence type="ECO:0000256" key="5">
    <source>
        <dbReference type="SAM" id="Phobius"/>
    </source>
</evidence>
<dbReference type="PANTHER" id="PTHR37422:SF17">
    <property type="entry name" value="O-ANTIGEN LIGASE"/>
    <property type="match status" value="1"/>
</dbReference>
<dbReference type="GO" id="GO:0016020">
    <property type="term" value="C:membrane"/>
    <property type="evidence" value="ECO:0007669"/>
    <property type="project" value="UniProtKB-SubCell"/>
</dbReference>
<dbReference type="InterPro" id="IPR007016">
    <property type="entry name" value="O-antigen_ligase-rel_domated"/>
</dbReference>
<dbReference type="GO" id="GO:0016740">
    <property type="term" value="F:transferase activity"/>
    <property type="evidence" value="ECO:0007669"/>
    <property type="project" value="UniProtKB-KW"/>
</dbReference>
<protein>
    <submittedName>
        <fullName evidence="7">Putative phosphoglycerol transferase</fullName>
    </submittedName>
</protein>
<evidence type="ECO:0000313" key="7">
    <source>
        <dbReference type="EMBL" id="BCB22810.1"/>
    </source>
</evidence>
<evidence type="ECO:0000256" key="2">
    <source>
        <dbReference type="ARBA" id="ARBA00022692"/>
    </source>
</evidence>
<reference evidence="7" key="1">
    <citation type="submission" date="2020-02" db="EMBL/GenBank/DDBJ databases">
        <title>Development of a multiplex PCR-based assay for rapid serotyping of Erysipelothrix species.</title>
        <authorList>
            <person name="Shimoji Y."/>
            <person name="Shiraiwa K."/>
            <person name="Tominaga H."/>
            <person name="Nishikawa S."/>
            <person name="Eguchi M."/>
            <person name="Hikono H."/>
            <person name="Ogawa Y."/>
        </authorList>
    </citation>
    <scope>NUCLEOTIDE SEQUENCE</scope>
    <source>
        <strain evidence="7">Bano 107</strain>
    </source>
</reference>
<sequence>MQKNIKNIIPFLLVLSIPFSNYYIDFGFAIKPFMISTLIALIVYAKSIKDSFKDFKIMDFFANMNKFEKTYLLFIILFCSTILVAKYKIVSLRLILGLIIVVIAYSVYKFVLKRVSRDQITRYIYLTGIIFNILSLALYILGIISVNFNFHGNQFSVFGLMLDRNVPRLIGVLSDPNFFAFYNLIFISTFLFCKKEKYRLLWLTISIGNSILTISRSGFMALIVLFVTLAYFKIKEQKGITLKNKKNILYIIICIISITVLVSLIFDFNPFIILINRFFTKDGGSGRLGLISNGLEMLKGSNYVGIGIFNFRPLNIELFNKTHYMHNTLMEVLVEGGPLIFGIYVYSLYILTKMCGIICKEQKSQAYICIAFFSSIIMLVTLSMLINEMFLLIVVVINIFYEKSILDLSRNT</sequence>
<keyword evidence="3 5" id="KW-1133">Transmembrane helix</keyword>
<feature type="transmembrane region" description="Helical" evidence="5">
    <location>
        <begin position="200"/>
        <end position="228"/>
    </location>
</feature>
<evidence type="ECO:0000256" key="3">
    <source>
        <dbReference type="ARBA" id="ARBA00022989"/>
    </source>
</evidence>
<evidence type="ECO:0000256" key="1">
    <source>
        <dbReference type="ARBA" id="ARBA00004141"/>
    </source>
</evidence>
<feature type="transmembrane region" description="Helical" evidence="5">
    <location>
        <begin position="170"/>
        <end position="193"/>
    </location>
</feature>
<dbReference type="Pfam" id="PF04932">
    <property type="entry name" value="Wzy_C"/>
    <property type="match status" value="1"/>
</dbReference>
<dbReference type="InterPro" id="IPR051533">
    <property type="entry name" value="WaaL-like"/>
</dbReference>
<accession>A0A6S6I6M4</accession>
<feature type="transmembrane region" description="Helical" evidence="5">
    <location>
        <begin position="69"/>
        <end position="85"/>
    </location>
</feature>
<feature type="transmembrane region" description="Helical" evidence="5">
    <location>
        <begin position="7"/>
        <end position="24"/>
    </location>
</feature>
<evidence type="ECO:0000256" key="4">
    <source>
        <dbReference type="ARBA" id="ARBA00023136"/>
    </source>
</evidence>
<dbReference type="AlphaFoldDB" id="A0A6S6I6M4"/>
<feature type="transmembrane region" description="Helical" evidence="5">
    <location>
        <begin position="123"/>
        <end position="150"/>
    </location>
</feature>
<feature type="transmembrane region" description="Helical" evidence="5">
    <location>
        <begin position="248"/>
        <end position="279"/>
    </location>
</feature>
<feature type="transmembrane region" description="Helical" evidence="5">
    <location>
        <begin position="339"/>
        <end position="359"/>
    </location>
</feature>